<dbReference type="PATRIC" id="fig|1005058.3.peg.2124"/>
<protein>
    <submittedName>
        <fullName evidence="3">2-C-methyl-D-erythritol 4-phosphate cytidylyltransferase</fullName>
    </submittedName>
</protein>
<proteinExistence type="predicted"/>
<dbReference type="InterPro" id="IPR018294">
    <property type="entry name" value="ISPD_synthase_CS"/>
</dbReference>
<dbReference type="GO" id="GO:0005829">
    <property type="term" value="C:cytosol"/>
    <property type="evidence" value="ECO:0007669"/>
    <property type="project" value="TreeGrafter"/>
</dbReference>
<dbReference type="EMBL" id="CP002667">
    <property type="protein sequence ID" value="AEC18152.1"/>
    <property type="molecule type" value="Genomic_DNA"/>
</dbReference>
<dbReference type="Proteomes" id="UP000006908">
    <property type="component" value="Chromosome"/>
</dbReference>
<evidence type="ECO:0000313" key="4">
    <source>
        <dbReference type="Proteomes" id="UP000006908"/>
    </source>
</evidence>
<organism evidence="3 4">
    <name type="scientific">Gallibacterium anatis (strain UMN179)</name>
    <name type="common">Pasteurella anatis</name>
    <dbReference type="NCBI Taxonomy" id="1005058"/>
    <lineage>
        <taxon>Bacteria</taxon>
        <taxon>Pseudomonadati</taxon>
        <taxon>Pseudomonadota</taxon>
        <taxon>Gammaproteobacteria</taxon>
        <taxon>Pasteurellales</taxon>
        <taxon>Pasteurellaceae</taxon>
        <taxon>Gallibacterium</taxon>
    </lineage>
</organism>
<dbReference type="PROSITE" id="PS01295">
    <property type="entry name" value="ISPD"/>
    <property type="match status" value="1"/>
</dbReference>
<evidence type="ECO:0000313" key="3">
    <source>
        <dbReference type="EMBL" id="AEC18152.1"/>
    </source>
</evidence>
<dbReference type="InterPro" id="IPR034683">
    <property type="entry name" value="IspD/TarI"/>
</dbReference>
<dbReference type="PANTHER" id="PTHR43015:SF1">
    <property type="entry name" value="D-RIBITOL-5-PHOSPHATE CYTIDYLYLTRANSFERASE"/>
    <property type="match status" value="1"/>
</dbReference>
<sequence length="244" mass="27629">MKNYAVIFAGGTGTRMNSKSLPKQFLKIYGKPVIIHTLEVFEKSPDIDGIIVVILKGWEIYMENLLQQYHIKKVMKIVSGGDTGQQSIYNGLKEIISDGIVLVHDGVRPFINIDLIRKNIDIAREKGVAITSVKAKETLISVIGQSIDKIIPRKTSYMARAPQTFKVSLLKKSHEKAIKDNNFNFIDSCSLVKNYFPELSFEIVECGSENIKITTQEDFYLAKAMFSLEEDEQLYNFKKGNIIK</sequence>
<gene>
    <name evidence="3" type="ordered locus">UMN179_02139</name>
</gene>
<dbReference type="InterPro" id="IPR029044">
    <property type="entry name" value="Nucleotide-diphossugar_trans"/>
</dbReference>
<keyword evidence="2 3" id="KW-0548">Nucleotidyltransferase</keyword>
<reference evidence="3 4" key="1">
    <citation type="journal article" date="2011" name="J. Bacteriol.">
        <title>Complete genome sequence of Gallibacterium anatis strain UMN179, isolated from a laying hen with peritonitis.</title>
        <authorList>
            <person name="Johnson T.J."/>
            <person name="Fernandez-Alarcon C."/>
            <person name="Bojesen A.M."/>
            <person name="Nolan L.K."/>
            <person name="Trampel D.W."/>
            <person name="Seemann T."/>
        </authorList>
    </citation>
    <scope>NUCLEOTIDE SEQUENCE [LARGE SCALE GENOMIC DNA]</scope>
    <source>
        <strain evidence="3 4">UMN179</strain>
    </source>
</reference>
<dbReference type="GO" id="GO:0050518">
    <property type="term" value="F:2-C-methyl-D-erythritol 4-phosphate cytidylyltransferase activity"/>
    <property type="evidence" value="ECO:0007669"/>
    <property type="project" value="UniProtKB-ARBA"/>
</dbReference>
<dbReference type="HOGENOM" id="CLU_061281_2_3_6"/>
<name>F4HEZ2_GALAU</name>
<dbReference type="Pfam" id="PF01128">
    <property type="entry name" value="IspD"/>
    <property type="match status" value="1"/>
</dbReference>
<dbReference type="FunFam" id="3.90.550.10:FF:000003">
    <property type="entry name" value="2-C-methyl-D-erythritol 4-phosphate cytidylyltransferase"/>
    <property type="match status" value="1"/>
</dbReference>
<dbReference type="eggNOG" id="COG1211">
    <property type="taxonomic scope" value="Bacteria"/>
</dbReference>
<dbReference type="RefSeq" id="WP_013746909.1">
    <property type="nucleotide sequence ID" value="NC_015460.1"/>
</dbReference>
<evidence type="ECO:0000256" key="1">
    <source>
        <dbReference type="ARBA" id="ARBA00022679"/>
    </source>
</evidence>
<dbReference type="KEGG" id="gan:UMN179_02139"/>
<dbReference type="Gene3D" id="3.90.550.10">
    <property type="entry name" value="Spore Coat Polysaccharide Biosynthesis Protein SpsA, Chain A"/>
    <property type="match status" value="1"/>
</dbReference>
<dbReference type="SUPFAM" id="SSF53448">
    <property type="entry name" value="Nucleotide-diphospho-sugar transferases"/>
    <property type="match status" value="1"/>
</dbReference>
<dbReference type="STRING" id="1005058.UMN179_02139"/>
<dbReference type="GO" id="GO:0008299">
    <property type="term" value="P:isoprenoid biosynthetic process"/>
    <property type="evidence" value="ECO:0007669"/>
    <property type="project" value="InterPro"/>
</dbReference>
<dbReference type="AlphaFoldDB" id="F4HEZ2"/>
<evidence type="ECO:0000256" key="2">
    <source>
        <dbReference type="ARBA" id="ARBA00022695"/>
    </source>
</evidence>
<dbReference type="PANTHER" id="PTHR43015">
    <property type="entry name" value="D-RIBITOL-5-PHOSPHATE CYTIDYLYLTRANSFERASE"/>
    <property type="match status" value="1"/>
</dbReference>
<dbReference type="CDD" id="cd02516">
    <property type="entry name" value="CDP-ME_synthetase"/>
    <property type="match status" value="1"/>
</dbReference>
<accession>F4HEZ2</accession>
<keyword evidence="1 3" id="KW-0808">Transferase</keyword>